<accession>A0AAW6VQE0</accession>
<sequence length="351" mass="41639">MNDIQYYVLIRKEKVIEKNQIQEIEKIDLDLKETKLPFSNKLVDIYFISHDKNECIDYIKNLNSNIQECFEIEQVGAEIQYTAFIDILGFSEHIKNKITNHYQAEEFHDTFNEVIEYFKFEQQDEFYIADADYLKYIQIKYSWISDTFVICTEYIGDIKDHNETKIKVMMIFRLSIIIASIHHFMASKFGFIVRGGISSKYSCITNNFILGEGVSEAARLEKNIAIYPRVIFEENIISDEMYEIISRQYDDNDLNFVSKDCDGYYFVNYLAILQELPPMIGKMFKINEDKINELAIQKKLDVIKAYQEIVEIGLQIQNESIKVKYRWLNIYLGRVLFNEKYQQNIINIYTN</sequence>
<reference evidence="1" key="2">
    <citation type="submission" date="2023-02" db="EMBL/GenBank/DDBJ databases">
        <authorList>
            <person name="Concha-Toloza M."/>
            <person name="Lopez-Cantillo M."/>
            <person name="Molina-Mora J."/>
            <person name="Collado L."/>
        </authorList>
    </citation>
    <scope>NUCLEOTIDE SEQUENCE</scope>
    <source>
        <strain evidence="1">FR1p273A</strain>
    </source>
</reference>
<evidence type="ECO:0008006" key="3">
    <source>
        <dbReference type="Google" id="ProtNLM"/>
    </source>
</evidence>
<reference evidence="1" key="1">
    <citation type="journal article" date="2023" name="Antibiotics">
        <title>Genomic Characterization of Antibiotic-Resistant Campylobacterales Isolated from Chilean Poultry Meat.</title>
        <authorList>
            <person name="Concha-Toloza M."/>
            <person name="Lopez-Cantillo M."/>
            <person name="Molina-Mora J.A."/>
            <person name="Collado L."/>
        </authorList>
    </citation>
    <scope>NUCLEOTIDE SEQUENCE</scope>
    <source>
        <strain evidence="1">FR1p273A</strain>
    </source>
</reference>
<evidence type="ECO:0000313" key="2">
    <source>
        <dbReference type="Proteomes" id="UP001237843"/>
    </source>
</evidence>
<dbReference type="Proteomes" id="UP001237843">
    <property type="component" value="Unassembled WGS sequence"/>
</dbReference>
<dbReference type="RefSeq" id="WP_151952100.1">
    <property type="nucleotide sequence ID" value="NZ_CABVRB010000040.1"/>
</dbReference>
<proteinExistence type="predicted"/>
<comment type="caution">
    <text evidence="1">The sequence shown here is derived from an EMBL/GenBank/DDBJ whole genome shotgun (WGS) entry which is preliminary data.</text>
</comment>
<name>A0AAW6VQE0_9BACT</name>
<protein>
    <recommendedName>
        <fullName evidence="3">Guanylate cyclase domain-containing protein</fullName>
    </recommendedName>
</protein>
<dbReference type="EMBL" id="JAQTJH010000013">
    <property type="protein sequence ID" value="MDK2062855.1"/>
    <property type="molecule type" value="Genomic_DNA"/>
</dbReference>
<organism evidence="1 2">
    <name type="scientific">Aliarcobacter butzleri</name>
    <dbReference type="NCBI Taxonomy" id="28197"/>
    <lineage>
        <taxon>Bacteria</taxon>
        <taxon>Pseudomonadati</taxon>
        <taxon>Campylobacterota</taxon>
        <taxon>Epsilonproteobacteria</taxon>
        <taxon>Campylobacterales</taxon>
        <taxon>Arcobacteraceae</taxon>
        <taxon>Aliarcobacter</taxon>
    </lineage>
</organism>
<gene>
    <name evidence="1" type="ORF">PT520_10025</name>
</gene>
<dbReference type="AlphaFoldDB" id="A0AAW6VQE0"/>
<evidence type="ECO:0000313" key="1">
    <source>
        <dbReference type="EMBL" id="MDK2062855.1"/>
    </source>
</evidence>